<dbReference type="InterPro" id="IPR024586">
    <property type="entry name" value="DnaJ-like_C11_C"/>
</dbReference>
<organism evidence="5 6">
    <name type="scientific">Chlorella sorokiniana</name>
    <name type="common">Freshwater green alga</name>
    <dbReference type="NCBI Taxonomy" id="3076"/>
    <lineage>
        <taxon>Eukaryota</taxon>
        <taxon>Viridiplantae</taxon>
        <taxon>Chlorophyta</taxon>
        <taxon>core chlorophytes</taxon>
        <taxon>Trebouxiophyceae</taxon>
        <taxon>Chlorellales</taxon>
        <taxon>Chlorellaceae</taxon>
        <taxon>Chlorella clade</taxon>
        <taxon>Chlorella</taxon>
    </lineage>
</organism>
<feature type="domain" description="J" evidence="4">
    <location>
        <begin position="9"/>
        <end position="77"/>
    </location>
</feature>
<dbReference type="SMART" id="SM00271">
    <property type="entry name" value="DnaJ"/>
    <property type="match status" value="1"/>
</dbReference>
<dbReference type="PROSITE" id="PS50076">
    <property type="entry name" value="DNAJ_2"/>
    <property type="match status" value="1"/>
</dbReference>
<dbReference type="Pfam" id="PF22774">
    <property type="entry name" value="DNAJC11_beta-barrel"/>
    <property type="match status" value="1"/>
</dbReference>
<proteinExistence type="predicted"/>
<keyword evidence="6" id="KW-1185">Reference proteome</keyword>
<dbReference type="InterPro" id="IPR001623">
    <property type="entry name" value="DnaJ_domain"/>
</dbReference>
<evidence type="ECO:0000256" key="2">
    <source>
        <dbReference type="ARBA" id="ARBA00023136"/>
    </source>
</evidence>
<dbReference type="GO" id="GO:0005739">
    <property type="term" value="C:mitochondrion"/>
    <property type="evidence" value="ECO:0007669"/>
    <property type="project" value="GOC"/>
</dbReference>
<keyword evidence="3" id="KW-0143">Chaperone</keyword>
<dbReference type="SUPFAM" id="SSF46565">
    <property type="entry name" value="Chaperone J-domain"/>
    <property type="match status" value="1"/>
</dbReference>
<evidence type="ECO:0000313" key="6">
    <source>
        <dbReference type="Proteomes" id="UP000239899"/>
    </source>
</evidence>
<name>A0A2P6U431_CHLSO</name>
<dbReference type="EMBL" id="LHPG02000001">
    <property type="protein sequence ID" value="PRW61078.1"/>
    <property type="molecule type" value="Genomic_DNA"/>
</dbReference>
<evidence type="ECO:0000259" key="4">
    <source>
        <dbReference type="PROSITE" id="PS50076"/>
    </source>
</evidence>
<gene>
    <name evidence="5" type="ORF">C2E21_0381</name>
</gene>
<dbReference type="GO" id="GO:0016020">
    <property type="term" value="C:membrane"/>
    <property type="evidence" value="ECO:0007669"/>
    <property type="project" value="UniProtKB-SubCell"/>
</dbReference>
<dbReference type="PRINTS" id="PR00625">
    <property type="entry name" value="JDOMAIN"/>
</dbReference>
<dbReference type="Pfam" id="PF00226">
    <property type="entry name" value="DnaJ"/>
    <property type="match status" value="1"/>
</dbReference>
<dbReference type="OrthoDB" id="10250354at2759"/>
<evidence type="ECO:0000313" key="5">
    <source>
        <dbReference type="EMBL" id="PRW61078.1"/>
    </source>
</evidence>
<dbReference type="STRING" id="3076.A0A2P6U431"/>
<dbReference type="InterPro" id="IPR052243">
    <property type="entry name" value="Mito_inner_membrane_organizer"/>
</dbReference>
<dbReference type="CDD" id="cd06257">
    <property type="entry name" value="DnaJ"/>
    <property type="match status" value="1"/>
</dbReference>
<protein>
    <submittedName>
        <fullName evidence="5">Chaperone dnaJ 13</fullName>
    </submittedName>
</protein>
<dbReference type="AlphaFoldDB" id="A0A2P6U431"/>
<keyword evidence="2" id="KW-0472">Membrane</keyword>
<evidence type="ECO:0000256" key="3">
    <source>
        <dbReference type="ARBA" id="ARBA00023186"/>
    </source>
</evidence>
<dbReference type="InterPro" id="IPR018253">
    <property type="entry name" value="DnaJ_domain_CS"/>
</dbReference>
<dbReference type="GO" id="GO:0042407">
    <property type="term" value="P:cristae formation"/>
    <property type="evidence" value="ECO:0007669"/>
    <property type="project" value="TreeGrafter"/>
</dbReference>
<dbReference type="Pfam" id="PF11875">
    <property type="entry name" value="DnaJ-like_C11_C"/>
    <property type="match status" value="1"/>
</dbReference>
<dbReference type="InterPro" id="IPR055225">
    <property type="entry name" value="DNAJC11-like_beta-barrel"/>
</dbReference>
<dbReference type="PROSITE" id="PS00636">
    <property type="entry name" value="DNAJ_1"/>
    <property type="match status" value="1"/>
</dbReference>
<dbReference type="PANTHER" id="PTHR44157">
    <property type="entry name" value="DNAJ HOMOLOG SUBFAMILY C MEMBER 11"/>
    <property type="match status" value="1"/>
</dbReference>
<comment type="caution">
    <text evidence="5">The sequence shown here is derived from an EMBL/GenBank/DDBJ whole genome shotgun (WGS) entry which is preliminary data.</text>
</comment>
<evidence type="ECO:0000256" key="1">
    <source>
        <dbReference type="ARBA" id="ARBA00004370"/>
    </source>
</evidence>
<reference evidence="5 6" key="1">
    <citation type="journal article" date="2018" name="Plant J.">
        <title>Genome sequences of Chlorella sorokiniana UTEX 1602 and Micractinium conductrix SAG 241.80: implications to maltose excretion by a green alga.</title>
        <authorList>
            <person name="Arriola M.B."/>
            <person name="Velmurugan N."/>
            <person name="Zhang Y."/>
            <person name="Plunkett M.H."/>
            <person name="Hondzo H."/>
            <person name="Barney B.M."/>
        </authorList>
    </citation>
    <scope>NUCLEOTIDE SEQUENCE [LARGE SCALE GENOMIC DNA]</scope>
    <source>
        <strain evidence="6">UTEX 1602</strain>
    </source>
</reference>
<dbReference type="Proteomes" id="UP000239899">
    <property type="component" value="Unassembled WGS sequence"/>
</dbReference>
<dbReference type="InterPro" id="IPR036869">
    <property type="entry name" value="J_dom_sf"/>
</dbReference>
<dbReference type="PANTHER" id="PTHR44157:SF1">
    <property type="entry name" value="DNAJ HOMOLOG SUBFAMILY C MEMBER 11"/>
    <property type="match status" value="1"/>
</dbReference>
<accession>A0A2P6U431</accession>
<sequence length="660" mass="70573">MVDQADERSYYALLGVAPTASEEEVRRAFRQLATTLHPDKVANSAQHDEAATLFTQIQEAYEILSDPQKRDIYDVYGKEGLTAGLQLGDRLKTRDELRAEWEAFQKKQKKEALEASVNYRGVYIFKVDATALVSPYMPSLPRTPELTSIYMTSGLDVPLESKDWGWLASEQDVAHLGGLVNVRKNVGGGSFLAGYKRHFADYSSFEVHGAVGLRTLLSAQHSVQLTPESSASLVASWQPHVGLGLQFVSQRQLSSTLNGEYSWVVGPPEAAGMSLGLTRRTEKTMLSGRLEVGALTGLVCRVVRQLGAGATGRLGVKLTTGGIEVDIGGSRRFSEVATGGAAVSVGLQGITLKLRYNRAGHLFEFPILLSSNPFDWPTLAGAYLLPPLAYAIGGQLLLGPLRRGIEARRTRTERQRQAEVIRSALALSHSAAQLMLPVARRRLDKEQRHGGLVVVLALYGEEAAVLQAAKDAPQRWQQAQPAAAAAQCEAASMQQLELAQQAAVAGQQQDELQQQRRQWASPFEQPAAAGEQQLDAAASSVEDVPPAVADVTVAVQYMVDSGKAVFHKGYPKSGLMGFCDPSPAATKVLLVYYTFKGRPYRAVIADTEGAALPTRGSPVEDAAEAELVLQLAQATGEAAAGAAAGLSGAPSAASLASSSA</sequence>
<comment type="subcellular location">
    <subcellularLocation>
        <location evidence="1">Membrane</location>
    </subcellularLocation>
</comment>
<dbReference type="Gene3D" id="1.10.287.110">
    <property type="entry name" value="DnaJ domain"/>
    <property type="match status" value="1"/>
</dbReference>